<gene>
    <name evidence="4" type="ORF">E1163_24835</name>
</gene>
<feature type="domain" description="Glycosyltransferase subfamily 4-like N-terminal" evidence="3">
    <location>
        <begin position="51"/>
        <end position="221"/>
    </location>
</feature>
<sequence length="432" mass="48732">MAGMFALPGNLNAKNARSHTFAGTLRRTTFKCDQPMKIVIIHQYYKTPEEGGAIRSYYIAKHLAGLGHEVNVITAFNDKKYQVKKDGRVTVHYLPVYYTNHLSFLSRIHAFYRFVKKSIDLFKKLQSVDLNYVITTPLTTGLIAQYAKRKYGTPYIFEVGDLWPDAPVSLGVLKNGLLKKLAYKLEKSSYKNSCELVALSPDIKSAIEQKVPGRNVEVITNFADTAFFSPADKRKSLLKKYAVENKFVITYTGTVGMANHLEYLLDVAELAQKNEKNIRFLIAGSGARWEAVREKAFKRELGNITFIDFLDKEGVKEILNVSDAVFISFKNSPVLATGSPNKFFDGLAAGKLIIINFKGWINALVEKHRCGFSYPPENPQAFLDQVEPYMNDPQLLHQAQASARQLAGDFTPATQLDKLTRLIERIEETQRP</sequence>
<dbReference type="InterPro" id="IPR028098">
    <property type="entry name" value="Glyco_trans_4-like_N"/>
</dbReference>
<evidence type="ECO:0000259" key="3">
    <source>
        <dbReference type="Pfam" id="PF13579"/>
    </source>
</evidence>
<evidence type="ECO:0000313" key="5">
    <source>
        <dbReference type="Proteomes" id="UP000798808"/>
    </source>
</evidence>
<keyword evidence="1" id="KW-0808">Transferase</keyword>
<dbReference type="CDD" id="cd03794">
    <property type="entry name" value="GT4_WbuB-like"/>
    <property type="match status" value="1"/>
</dbReference>
<dbReference type="InterPro" id="IPR001296">
    <property type="entry name" value="Glyco_trans_1"/>
</dbReference>
<dbReference type="SUPFAM" id="SSF53756">
    <property type="entry name" value="UDP-Glycosyltransferase/glycogen phosphorylase"/>
    <property type="match status" value="1"/>
</dbReference>
<dbReference type="Proteomes" id="UP000798808">
    <property type="component" value="Unassembled WGS sequence"/>
</dbReference>
<keyword evidence="5" id="KW-1185">Reference proteome</keyword>
<name>A0ABW9RWC2_9BACT</name>
<dbReference type="PANTHER" id="PTHR46401:SF2">
    <property type="entry name" value="GLYCOSYLTRANSFERASE WBBK-RELATED"/>
    <property type="match status" value="1"/>
</dbReference>
<dbReference type="Pfam" id="PF13579">
    <property type="entry name" value="Glyco_trans_4_4"/>
    <property type="match status" value="1"/>
</dbReference>
<dbReference type="Pfam" id="PF00534">
    <property type="entry name" value="Glycos_transf_1"/>
    <property type="match status" value="1"/>
</dbReference>
<evidence type="ECO:0000313" key="4">
    <source>
        <dbReference type="EMBL" id="MTI28206.1"/>
    </source>
</evidence>
<comment type="caution">
    <text evidence="4">The sequence shown here is derived from an EMBL/GenBank/DDBJ whole genome shotgun (WGS) entry which is preliminary data.</text>
</comment>
<protein>
    <submittedName>
        <fullName evidence="4">Glycosyltransferase WbuB</fullName>
    </submittedName>
</protein>
<feature type="domain" description="Glycosyl transferase family 1" evidence="2">
    <location>
        <begin position="241"/>
        <end position="405"/>
    </location>
</feature>
<proteinExistence type="predicted"/>
<dbReference type="Gene3D" id="3.40.50.2000">
    <property type="entry name" value="Glycogen Phosphorylase B"/>
    <property type="match status" value="2"/>
</dbReference>
<organism evidence="4 5">
    <name type="scientific">Fulvivirga kasyanovii</name>
    <dbReference type="NCBI Taxonomy" id="396812"/>
    <lineage>
        <taxon>Bacteria</taxon>
        <taxon>Pseudomonadati</taxon>
        <taxon>Bacteroidota</taxon>
        <taxon>Cytophagia</taxon>
        <taxon>Cytophagales</taxon>
        <taxon>Fulvivirgaceae</taxon>
        <taxon>Fulvivirga</taxon>
    </lineage>
</organism>
<dbReference type="PANTHER" id="PTHR46401">
    <property type="entry name" value="GLYCOSYLTRANSFERASE WBBK-RELATED"/>
    <property type="match status" value="1"/>
</dbReference>
<evidence type="ECO:0000256" key="1">
    <source>
        <dbReference type="ARBA" id="ARBA00022679"/>
    </source>
</evidence>
<dbReference type="EMBL" id="SMLW01000656">
    <property type="protein sequence ID" value="MTI28206.1"/>
    <property type="molecule type" value="Genomic_DNA"/>
</dbReference>
<accession>A0ABW9RWC2</accession>
<evidence type="ECO:0000259" key="2">
    <source>
        <dbReference type="Pfam" id="PF00534"/>
    </source>
</evidence>
<reference evidence="4 5" key="1">
    <citation type="submission" date="2019-02" db="EMBL/GenBank/DDBJ databases">
        <authorList>
            <person name="Goldberg S.R."/>
            <person name="Haltli B.A."/>
            <person name="Correa H."/>
            <person name="Russell K.G."/>
        </authorList>
    </citation>
    <scope>NUCLEOTIDE SEQUENCE [LARGE SCALE GENOMIC DNA]</scope>
    <source>
        <strain evidence="4 5">JCM 16186</strain>
    </source>
</reference>